<reference evidence="2 3" key="1">
    <citation type="submission" date="2017-10" db="EMBL/GenBank/DDBJ databases">
        <title>Nyctiphanis sp. nov., isolated from the stomach of the euphausiid Nyctiphanes simplex (Hansen, 1911) in the Gulf of California.</title>
        <authorList>
            <person name="Gomez-Gil B."/>
            <person name="Aguilar-Mendez M."/>
            <person name="Lopez-Cortes A."/>
            <person name="Gomez-Gutierrez J."/>
            <person name="Roque A."/>
            <person name="Lang E."/>
            <person name="Gonzalez-Castillo A."/>
        </authorList>
    </citation>
    <scope>NUCLEOTIDE SEQUENCE [LARGE SCALE GENOMIC DNA]</scope>
    <source>
        <strain evidence="2 3">CAIM 600</strain>
    </source>
</reference>
<dbReference type="Pfam" id="PF09842">
    <property type="entry name" value="DUF2069"/>
    <property type="match status" value="1"/>
</dbReference>
<dbReference type="OrthoDB" id="5569826at2"/>
<evidence type="ECO:0000313" key="2">
    <source>
        <dbReference type="EMBL" id="RXJ71469.1"/>
    </source>
</evidence>
<dbReference type="EMBL" id="PEIB01000037">
    <property type="protein sequence ID" value="RXJ71469.1"/>
    <property type="molecule type" value="Genomic_DNA"/>
</dbReference>
<keyword evidence="1" id="KW-0812">Transmembrane</keyword>
<comment type="caution">
    <text evidence="2">The sequence shown here is derived from an EMBL/GenBank/DDBJ whole genome shotgun (WGS) entry which is preliminary data.</text>
</comment>
<accession>A0A4Q0YQQ5</accession>
<feature type="transmembrane region" description="Helical" evidence="1">
    <location>
        <begin position="47"/>
        <end position="66"/>
    </location>
</feature>
<keyword evidence="1" id="KW-0472">Membrane</keyword>
<organism evidence="2 3">
    <name type="scientific">Veronia nyctiphanis</name>
    <dbReference type="NCBI Taxonomy" id="1278244"/>
    <lineage>
        <taxon>Bacteria</taxon>
        <taxon>Pseudomonadati</taxon>
        <taxon>Pseudomonadota</taxon>
        <taxon>Gammaproteobacteria</taxon>
        <taxon>Vibrionales</taxon>
        <taxon>Vibrionaceae</taxon>
        <taxon>Veronia</taxon>
    </lineage>
</organism>
<keyword evidence="1" id="KW-1133">Transmembrane helix</keyword>
<feature type="transmembrane region" description="Helical" evidence="1">
    <location>
        <begin position="12"/>
        <end position="35"/>
    </location>
</feature>
<evidence type="ECO:0000313" key="3">
    <source>
        <dbReference type="Proteomes" id="UP000290287"/>
    </source>
</evidence>
<dbReference type="Proteomes" id="UP000290287">
    <property type="component" value="Unassembled WGS sequence"/>
</dbReference>
<sequence length="121" mass="13557">MMALVVLWHSVLFPHADISSVGLTVGWLLPLMLPLPGILKGKPYTHAWANFILMFYFLHALTMIWVDEGKQGIAIAELILTSISFLANVKYAKLRGRELGLGLKKLSQVEKDEKAFFESSN</sequence>
<keyword evidence="3" id="KW-1185">Reference proteome</keyword>
<dbReference type="AlphaFoldDB" id="A0A4Q0YQQ5"/>
<name>A0A4Q0YQQ5_9GAMM</name>
<evidence type="ECO:0008006" key="4">
    <source>
        <dbReference type="Google" id="ProtNLM"/>
    </source>
</evidence>
<protein>
    <recommendedName>
        <fullName evidence="4">DUF2069 domain-containing protein</fullName>
    </recommendedName>
</protein>
<dbReference type="InterPro" id="IPR018643">
    <property type="entry name" value="DUF2069_membrane"/>
</dbReference>
<evidence type="ECO:0000256" key="1">
    <source>
        <dbReference type="SAM" id="Phobius"/>
    </source>
</evidence>
<gene>
    <name evidence="2" type="ORF">CS022_21000</name>
</gene>
<proteinExistence type="predicted"/>